<feature type="region of interest" description="Disordered" evidence="1">
    <location>
        <begin position="169"/>
        <end position="211"/>
    </location>
</feature>
<feature type="domain" description="DUF4124" evidence="2">
    <location>
        <begin position="55"/>
        <end position="105"/>
    </location>
</feature>
<keyword evidence="4" id="KW-1185">Reference proteome</keyword>
<gene>
    <name evidence="3" type="ORF">E2F43_08000</name>
</gene>
<dbReference type="InterPro" id="IPR025392">
    <property type="entry name" value="DUF4124"/>
</dbReference>
<dbReference type="EMBL" id="SMSE01000002">
    <property type="protein sequence ID" value="TDG13472.1"/>
    <property type="molecule type" value="Genomic_DNA"/>
</dbReference>
<proteinExistence type="predicted"/>
<evidence type="ECO:0000256" key="1">
    <source>
        <dbReference type="SAM" id="MobiDB-lite"/>
    </source>
</evidence>
<accession>A0A4R5LRI9</accession>
<feature type="compositionally biased region" description="Pro residues" evidence="1">
    <location>
        <begin position="170"/>
        <end position="195"/>
    </location>
</feature>
<sequence length="211" mass="23979">MKIVKQFRLIFESVKWVRFFRPGKPWVNRGLFEWSILLAVETGVAPAMKKLIPALFLGVAMAHAQTVYRTVDDSGVVSFSDTPPTGDEDVEALAIEVVPPQDPEAYSQRLEDMRKTTDRMAEDRRAREKHRAELREIAAREAPRQSYQPDLVDHYRSVWSGTGGYYYRPGRPPWRPGHGPPPVHRPPGPVKPAPSHPLQGNSQLMRPILPR</sequence>
<dbReference type="OrthoDB" id="5741909at2"/>
<dbReference type="Proteomes" id="UP000295554">
    <property type="component" value="Unassembled WGS sequence"/>
</dbReference>
<dbReference type="AlphaFoldDB" id="A0A4R5LRI9"/>
<evidence type="ECO:0000313" key="4">
    <source>
        <dbReference type="Proteomes" id="UP000295554"/>
    </source>
</evidence>
<organism evidence="3 4">
    <name type="scientific">Seongchinamella unica</name>
    <dbReference type="NCBI Taxonomy" id="2547392"/>
    <lineage>
        <taxon>Bacteria</taxon>
        <taxon>Pseudomonadati</taxon>
        <taxon>Pseudomonadota</taxon>
        <taxon>Gammaproteobacteria</taxon>
        <taxon>Cellvibrionales</taxon>
        <taxon>Halieaceae</taxon>
        <taxon>Seongchinamella</taxon>
    </lineage>
</organism>
<protein>
    <submittedName>
        <fullName evidence="3">DUF4124 domain-containing protein</fullName>
    </submittedName>
</protein>
<dbReference type="Pfam" id="PF13511">
    <property type="entry name" value="DUF4124"/>
    <property type="match status" value="1"/>
</dbReference>
<evidence type="ECO:0000259" key="2">
    <source>
        <dbReference type="Pfam" id="PF13511"/>
    </source>
</evidence>
<name>A0A4R5LRI9_9GAMM</name>
<reference evidence="3 4" key="1">
    <citation type="submission" date="2019-03" db="EMBL/GenBank/DDBJ databases">
        <title>Seongchinamella monodicae gen. nov., sp. nov., a novel member of the Gammaproteobacteria isolated from a tidal mudflat of beach.</title>
        <authorList>
            <person name="Yang H.G."/>
            <person name="Kang J.W."/>
            <person name="Lee S.D."/>
        </authorList>
    </citation>
    <scope>NUCLEOTIDE SEQUENCE [LARGE SCALE GENOMIC DNA]</scope>
    <source>
        <strain evidence="3 4">GH4-78</strain>
    </source>
</reference>
<evidence type="ECO:0000313" key="3">
    <source>
        <dbReference type="EMBL" id="TDG13472.1"/>
    </source>
</evidence>
<comment type="caution">
    <text evidence="3">The sequence shown here is derived from an EMBL/GenBank/DDBJ whole genome shotgun (WGS) entry which is preliminary data.</text>
</comment>